<proteinExistence type="predicted"/>
<gene>
    <name evidence="1" type="ORF">M9458_040750</name>
</gene>
<dbReference type="AlphaFoldDB" id="A0ABD0NU79"/>
<feature type="non-terminal residue" evidence="1">
    <location>
        <position position="79"/>
    </location>
</feature>
<dbReference type="Proteomes" id="UP001529510">
    <property type="component" value="Unassembled WGS sequence"/>
</dbReference>
<sequence>MYHQYVQCRFQWLFTYWLFRQPAPYNKQLRSIFLQWKKHSKRKVATWGETLCDVRYLASLHPITKDYWRGRLARGDESL</sequence>
<evidence type="ECO:0000313" key="1">
    <source>
        <dbReference type="EMBL" id="KAL0164997.1"/>
    </source>
</evidence>
<accession>A0ABD0NU79</accession>
<dbReference type="EMBL" id="JAMKFB020000020">
    <property type="protein sequence ID" value="KAL0164997.1"/>
    <property type="molecule type" value="Genomic_DNA"/>
</dbReference>
<reference evidence="1 2" key="1">
    <citation type="submission" date="2024-05" db="EMBL/GenBank/DDBJ databases">
        <title>Genome sequencing and assembly of Indian major carp, Cirrhinus mrigala (Hamilton, 1822).</title>
        <authorList>
            <person name="Mohindra V."/>
            <person name="Chowdhury L.M."/>
            <person name="Lal K."/>
            <person name="Jena J.K."/>
        </authorList>
    </citation>
    <scope>NUCLEOTIDE SEQUENCE [LARGE SCALE GENOMIC DNA]</scope>
    <source>
        <strain evidence="1">CM1030</strain>
        <tissue evidence="1">Blood</tissue>
    </source>
</reference>
<name>A0ABD0NU79_CIRMR</name>
<organism evidence="1 2">
    <name type="scientific">Cirrhinus mrigala</name>
    <name type="common">Mrigala</name>
    <dbReference type="NCBI Taxonomy" id="683832"/>
    <lineage>
        <taxon>Eukaryota</taxon>
        <taxon>Metazoa</taxon>
        <taxon>Chordata</taxon>
        <taxon>Craniata</taxon>
        <taxon>Vertebrata</taxon>
        <taxon>Euteleostomi</taxon>
        <taxon>Actinopterygii</taxon>
        <taxon>Neopterygii</taxon>
        <taxon>Teleostei</taxon>
        <taxon>Ostariophysi</taxon>
        <taxon>Cypriniformes</taxon>
        <taxon>Cyprinidae</taxon>
        <taxon>Labeoninae</taxon>
        <taxon>Labeonini</taxon>
        <taxon>Cirrhinus</taxon>
    </lineage>
</organism>
<keyword evidence="2" id="KW-1185">Reference proteome</keyword>
<comment type="caution">
    <text evidence="1">The sequence shown here is derived from an EMBL/GenBank/DDBJ whole genome shotgun (WGS) entry which is preliminary data.</text>
</comment>
<protein>
    <submittedName>
        <fullName evidence="1">Uncharacterized protein</fullName>
    </submittedName>
</protein>
<evidence type="ECO:0000313" key="2">
    <source>
        <dbReference type="Proteomes" id="UP001529510"/>
    </source>
</evidence>